<reference evidence="2" key="1">
    <citation type="submission" date="2020-12" db="EMBL/GenBank/DDBJ databases">
        <title>Prauserella sp. ASG 168, a novel actinomycete isolated from cave rock.</title>
        <authorList>
            <person name="Suriyachadkun C."/>
        </authorList>
    </citation>
    <scope>NUCLEOTIDE SEQUENCE</scope>
    <source>
        <strain evidence="2">ASG 168</strain>
    </source>
</reference>
<dbReference type="SUPFAM" id="SSF51182">
    <property type="entry name" value="RmlC-like cupins"/>
    <property type="match status" value="1"/>
</dbReference>
<evidence type="ECO:0000313" key="2">
    <source>
        <dbReference type="EMBL" id="MBK1783886.1"/>
    </source>
</evidence>
<dbReference type="InterPro" id="IPR011051">
    <property type="entry name" value="RmlC_Cupin_sf"/>
</dbReference>
<protein>
    <recommendedName>
        <fullName evidence="4">Cupin domain-containing protein</fullName>
    </recommendedName>
</protein>
<dbReference type="Proteomes" id="UP000635245">
    <property type="component" value="Unassembled WGS sequence"/>
</dbReference>
<sequence length="308" mass="33326">MPYTADDPRSQLSTAAAPAPAGEPLPLQTFDFPDLAPDVVTDGGSRSWIVRAMNTVFVLTELEAGDALDRDDADETFAVVLSAQGTVSFEAGGLRSEVRRRAVAVLPPGPGRIGADAPARVVRLFATSATDLVEASRNAAVYRDQPDTIAVSDPWPEPVGGPQLRVYADVDDIEPAPGRMGRIFRNRHAMLNLLYPRVGPRDPSTLSPHHHDDFEQLSYVDEGSYTHHVRTPWGTDRRTWRADEHVTIGGPSLTIIPPPLIHTSEAIGEGENRMLDIFAGPRADFSARPGWVLNAEDYPAPAGAGESR</sequence>
<dbReference type="Gene3D" id="2.60.120.10">
    <property type="entry name" value="Jelly Rolls"/>
    <property type="match status" value="1"/>
</dbReference>
<dbReference type="AlphaFoldDB" id="A0A934QPS8"/>
<organism evidence="2 3">
    <name type="scientific">Prauserella cavernicola</name>
    <dbReference type="NCBI Taxonomy" id="2800127"/>
    <lineage>
        <taxon>Bacteria</taxon>
        <taxon>Bacillati</taxon>
        <taxon>Actinomycetota</taxon>
        <taxon>Actinomycetes</taxon>
        <taxon>Pseudonocardiales</taxon>
        <taxon>Pseudonocardiaceae</taxon>
        <taxon>Prauserella</taxon>
    </lineage>
</organism>
<dbReference type="InterPro" id="IPR014710">
    <property type="entry name" value="RmlC-like_jellyroll"/>
</dbReference>
<accession>A0A934QPS8</accession>
<dbReference type="EMBL" id="JAENJH010000001">
    <property type="protein sequence ID" value="MBK1783886.1"/>
    <property type="molecule type" value="Genomic_DNA"/>
</dbReference>
<gene>
    <name evidence="2" type="ORF">JHE00_06045</name>
</gene>
<evidence type="ECO:0000256" key="1">
    <source>
        <dbReference type="SAM" id="MobiDB-lite"/>
    </source>
</evidence>
<dbReference type="RefSeq" id="WP_200315511.1">
    <property type="nucleotide sequence ID" value="NZ_JAENJH010000001.1"/>
</dbReference>
<feature type="region of interest" description="Disordered" evidence="1">
    <location>
        <begin position="1"/>
        <end position="24"/>
    </location>
</feature>
<proteinExistence type="predicted"/>
<evidence type="ECO:0008006" key="4">
    <source>
        <dbReference type="Google" id="ProtNLM"/>
    </source>
</evidence>
<evidence type="ECO:0000313" key="3">
    <source>
        <dbReference type="Proteomes" id="UP000635245"/>
    </source>
</evidence>
<name>A0A934QPS8_9PSEU</name>
<comment type="caution">
    <text evidence="2">The sequence shown here is derived from an EMBL/GenBank/DDBJ whole genome shotgun (WGS) entry which is preliminary data.</text>
</comment>
<keyword evidence="3" id="KW-1185">Reference proteome</keyword>